<dbReference type="RefSeq" id="WP_012500182.1">
    <property type="nucleotide sequence ID" value="NC_011026.1"/>
</dbReference>
<dbReference type="STRING" id="517418.Ctha_1640"/>
<dbReference type="KEGG" id="cts:Ctha_1640"/>
<accession>B3QSQ1</accession>
<sequence length="76" mass="8816">MKAYKFITKVSDTGTIQIPSRELFDKEVEIIILPKPEPEKKKMTAMEFVQKWAGFLSNSNIDKAKLDYLSEKYCVI</sequence>
<keyword evidence="2" id="KW-1185">Reference proteome</keyword>
<dbReference type="AlphaFoldDB" id="B3QSQ1"/>
<protein>
    <submittedName>
        <fullName evidence="1">Uncharacterized protein</fullName>
    </submittedName>
</protein>
<evidence type="ECO:0000313" key="1">
    <source>
        <dbReference type="EMBL" id="ACF14098.1"/>
    </source>
</evidence>
<evidence type="ECO:0000313" key="2">
    <source>
        <dbReference type="Proteomes" id="UP000001208"/>
    </source>
</evidence>
<dbReference type="OrthoDB" id="769834at2"/>
<dbReference type="eggNOG" id="ENOG5033NI5">
    <property type="taxonomic scope" value="Bacteria"/>
</dbReference>
<dbReference type="HOGENOM" id="CLU_2647929_0_0_10"/>
<organism evidence="1 2">
    <name type="scientific">Chloroherpeton thalassium (strain ATCC 35110 / GB-78)</name>
    <dbReference type="NCBI Taxonomy" id="517418"/>
    <lineage>
        <taxon>Bacteria</taxon>
        <taxon>Pseudomonadati</taxon>
        <taxon>Chlorobiota</taxon>
        <taxon>Chlorobiia</taxon>
        <taxon>Chlorobiales</taxon>
        <taxon>Chloroherpetonaceae</taxon>
        <taxon>Chloroherpeton</taxon>
    </lineage>
</organism>
<dbReference type="Proteomes" id="UP000001208">
    <property type="component" value="Chromosome"/>
</dbReference>
<name>B3QSQ1_CHLT3</name>
<proteinExistence type="predicted"/>
<dbReference type="EMBL" id="CP001100">
    <property type="protein sequence ID" value="ACF14098.1"/>
    <property type="molecule type" value="Genomic_DNA"/>
</dbReference>
<reference evidence="1 2" key="1">
    <citation type="submission" date="2008-06" db="EMBL/GenBank/DDBJ databases">
        <title>Complete sequence of Chloroherpeton thalassium ATCC 35110.</title>
        <authorList>
            <consortium name="US DOE Joint Genome Institute"/>
            <person name="Lucas S."/>
            <person name="Copeland A."/>
            <person name="Lapidus A."/>
            <person name="Glavina del Rio T."/>
            <person name="Dalin E."/>
            <person name="Tice H."/>
            <person name="Bruce D."/>
            <person name="Goodwin L."/>
            <person name="Pitluck S."/>
            <person name="Schmutz J."/>
            <person name="Larimer F."/>
            <person name="Land M."/>
            <person name="Hauser L."/>
            <person name="Kyrpides N."/>
            <person name="Mikhailova N."/>
            <person name="Liu Z."/>
            <person name="Li T."/>
            <person name="Zhao F."/>
            <person name="Overmann J."/>
            <person name="Bryant D.A."/>
            <person name="Richardson P."/>
        </authorList>
    </citation>
    <scope>NUCLEOTIDE SEQUENCE [LARGE SCALE GENOMIC DNA]</scope>
    <source>
        <strain evidence="2">ATCC 35110 / GB-78</strain>
    </source>
</reference>
<gene>
    <name evidence="1" type="ordered locus">Ctha_1640</name>
</gene>